<evidence type="ECO:0000256" key="3">
    <source>
        <dbReference type="RuleBase" id="RU003707"/>
    </source>
</evidence>
<dbReference type="Gene3D" id="3.90.226.10">
    <property type="entry name" value="2-enoyl-CoA Hydratase, Chain A, domain 1"/>
    <property type="match status" value="1"/>
</dbReference>
<dbReference type="PANTHER" id="PTHR11941:SF54">
    <property type="entry name" value="ENOYL-COA HYDRATASE, MITOCHONDRIAL"/>
    <property type="match status" value="1"/>
</dbReference>
<keyword evidence="2" id="KW-0456">Lyase</keyword>
<dbReference type="KEGG" id="axy:AXYL_03881"/>
<dbReference type="PANTHER" id="PTHR11941">
    <property type="entry name" value="ENOYL-COA HYDRATASE-RELATED"/>
    <property type="match status" value="1"/>
</dbReference>
<dbReference type="InterPro" id="IPR029045">
    <property type="entry name" value="ClpP/crotonase-like_dom_sf"/>
</dbReference>
<dbReference type="GO" id="GO:0016829">
    <property type="term" value="F:lyase activity"/>
    <property type="evidence" value="ECO:0007669"/>
    <property type="project" value="UniProtKB-KW"/>
</dbReference>
<dbReference type="HOGENOM" id="CLU_009834_7_2_4"/>
<name>E3HR67_ACHXA</name>
<dbReference type="STRING" id="762376.AXYL_03881"/>
<dbReference type="OrthoDB" id="5291143at2"/>
<gene>
    <name evidence="4" type="ordered locus">AXYL_03881</name>
</gene>
<organism evidence="4 5">
    <name type="scientific">Achromobacter xylosoxidans (strain A8)</name>
    <dbReference type="NCBI Taxonomy" id="762376"/>
    <lineage>
        <taxon>Bacteria</taxon>
        <taxon>Pseudomonadati</taxon>
        <taxon>Pseudomonadota</taxon>
        <taxon>Betaproteobacteria</taxon>
        <taxon>Burkholderiales</taxon>
        <taxon>Alcaligenaceae</taxon>
        <taxon>Achromobacter</taxon>
    </lineage>
</organism>
<sequence>MEKLNFRESRLDLHADGVAVFHHLRGEARSPLSMALRDDYADMLAAVRERQARALVLAGGEGAFCAGGDVKAMQQRLADGSQSAGVRQRLQDMHIWLQQLRDLEIPVIAAVDGAAWGGGFALALCADFILATPRASFCMVFLRIGALPDMGALHLLPRAVGLPKAKELLMTGRRIDAQEAERLGFVLALHEPEALQAEALALARRFLPASRVALGLTKRLANRAYELDPATMAELEACAQVSCLAEADHADALERFVQKQPMRYDWDGKAPPA</sequence>
<protein>
    <submittedName>
        <fullName evidence="4">Enoyl-CoA hydratase/isomerase family protein 15</fullName>
    </submittedName>
</protein>
<accession>E3HR67</accession>
<dbReference type="CDD" id="cd06558">
    <property type="entry name" value="crotonase-like"/>
    <property type="match status" value="1"/>
</dbReference>
<comment type="similarity">
    <text evidence="1 3">Belongs to the enoyl-CoA hydratase/isomerase family.</text>
</comment>
<evidence type="ECO:0000313" key="4">
    <source>
        <dbReference type="EMBL" id="ADP17201.1"/>
    </source>
</evidence>
<dbReference type="InterPro" id="IPR018376">
    <property type="entry name" value="Enoyl-CoA_hyd/isom_CS"/>
</dbReference>
<reference evidence="4 5" key="1">
    <citation type="journal article" date="2011" name="J. Bacteriol.">
        <title>Complete genome sequence of the haloaromatic acid-degrading bacterium Achromobacter xylosoxidans A8.</title>
        <authorList>
            <person name="Strnad H."/>
            <person name="Ridl J."/>
            <person name="Paces J."/>
            <person name="Kolar M."/>
            <person name="Vlcek C."/>
            <person name="Paces V."/>
        </authorList>
    </citation>
    <scope>NUCLEOTIDE SEQUENCE [LARGE SCALE GENOMIC DNA]</scope>
    <source>
        <strain evidence="4 5">A8</strain>
    </source>
</reference>
<dbReference type="SUPFAM" id="SSF52096">
    <property type="entry name" value="ClpP/crotonase"/>
    <property type="match status" value="1"/>
</dbReference>
<dbReference type="EMBL" id="CP002287">
    <property type="protein sequence ID" value="ADP17201.1"/>
    <property type="molecule type" value="Genomic_DNA"/>
</dbReference>
<evidence type="ECO:0000256" key="1">
    <source>
        <dbReference type="ARBA" id="ARBA00005254"/>
    </source>
</evidence>
<dbReference type="AlphaFoldDB" id="E3HR67"/>
<dbReference type="Gene3D" id="1.10.12.10">
    <property type="entry name" value="Lyase 2-enoyl-coa Hydratase, Chain A, domain 2"/>
    <property type="match status" value="1"/>
</dbReference>
<dbReference type="GO" id="GO:0016853">
    <property type="term" value="F:isomerase activity"/>
    <property type="evidence" value="ECO:0007669"/>
    <property type="project" value="UniProtKB-KW"/>
</dbReference>
<dbReference type="RefSeq" id="WP_013394515.1">
    <property type="nucleotide sequence ID" value="NC_014640.1"/>
</dbReference>
<dbReference type="InterPro" id="IPR014748">
    <property type="entry name" value="Enoyl-CoA_hydra_C"/>
</dbReference>
<dbReference type="eggNOG" id="COG1024">
    <property type="taxonomic scope" value="Bacteria"/>
</dbReference>
<keyword evidence="4" id="KW-0413">Isomerase</keyword>
<dbReference type="Pfam" id="PF00378">
    <property type="entry name" value="ECH_1"/>
    <property type="match status" value="1"/>
</dbReference>
<evidence type="ECO:0000256" key="2">
    <source>
        <dbReference type="ARBA" id="ARBA00023239"/>
    </source>
</evidence>
<dbReference type="GO" id="GO:0006635">
    <property type="term" value="P:fatty acid beta-oxidation"/>
    <property type="evidence" value="ECO:0007669"/>
    <property type="project" value="TreeGrafter"/>
</dbReference>
<dbReference type="InterPro" id="IPR001753">
    <property type="entry name" value="Enoyl-CoA_hydra/iso"/>
</dbReference>
<dbReference type="PROSITE" id="PS00166">
    <property type="entry name" value="ENOYL_COA_HYDRATASE"/>
    <property type="match status" value="1"/>
</dbReference>
<evidence type="ECO:0000313" key="5">
    <source>
        <dbReference type="Proteomes" id="UP000006876"/>
    </source>
</evidence>
<dbReference type="Proteomes" id="UP000006876">
    <property type="component" value="Chromosome"/>
</dbReference>
<proteinExistence type="inferred from homology"/>